<dbReference type="EMBL" id="BKCJ011208781">
    <property type="protein sequence ID" value="GFD04020.1"/>
    <property type="molecule type" value="Genomic_DNA"/>
</dbReference>
<feature type="non-terminal residue" evidence="2">
    <location>
        <position position="1"/>
    </location>
</feature>
<reference evidence="2" key="1">
    <citation type="journal article" date="2019" name="Sci. Rep.">
        <title>Draft genome of Tanacetum cinerariifolium, the natural source of mosquito coil.</title>
        <authorList>
            <person name="Yamashiro T."/>
            <person name="Shiraishi A."/>
            <person name="Satake H."/>
            <person name="Nakayama K."/>
        </authorList>
    </citation>
    <scope>NUCLEOTIDE SEQUENCE</scope>
</reference>
<comment type="caution">
    <text evidence="2">The sequence shown here is derived from an EMBL/GenBank/DDBJ whole genome shotgun (WGS) entry which is preliminary data.</text>
</comment>
<feature type="domain" description="Retrovirus-related Pol polyprotein from transposon TNT 1-94-like beta-barrel" evidence="1">
    <location>
        <begin position="120"/>
        <end position="187"/>
    </location>
</feature>
<evidence type="ECO:0000259" key="1">
    <source>
        <dbReference type="Pfam" id="PF22936"/>
    </source>
</evidence>
<proteinExistence type="predicted"/>
<protein>
    <submittedName>
        <fullName evidence="2">Ribonuclease H-like domain-containing protein</fullName>
    </submittedName>
</protein>
<accession>A0A699T2F0</accession>
<dbReference type="AlphaFoldDB" id="A0A699T2F0"/>
<evidence type="ECO:0000313" key="2">
    <source>
        <dbReference type="EMBL" id="GFD04020.1"/>
    </source>
</evidence>
<sequence>QNSYASRDIHKHNAQMKYSRIPLHKVSARVTTAVRTIHAVKPKFSKARPNITPYAVSKSKSPFRKPFIRHTSPKPSISPPRVNAANPFAVSAARVNAANPFAVSAARGNPQQALKDKGVINSGCSRHMTGNMSYLSDFEELNGGYVAFGGNPKGGKITGKDKIKTGKLDFDDVYFVKELKFNLFSVS</sequence>
<gene>
    <name evidence="2" type="ORF">Tci_875989</name>
</gene>
<feature type="non-terminal residue" evidence="2">
    <location>
        <position position="187"/>
    </location>
</feature>
<name>A0A699T2F0_TANCI</name>
<dbReference type="Pfam" id="PF22936">
    <property type="entry name" value="Pol_BBD"/>
    <property type="match status" value="1"/>
</dbReference>
<dbReference type="InterPro" id="IPR054722">
    <property type="entry name" value="PolX-like_BBD"/>
</dbReference>
<organism evidence="2">
    <name type="scientific">Tanacetum cinerariifolium</name>
    <name type="common">Dalmatian daisy</name>
    <name type="synonym">Chrysanthemum cinerariifolium</name>
    <dbReference type="NCBI Taxonomy" id="118510"/>
    <lineage>
        <taxon>Eukaryota</taxon>
        <taxon>Viridiplantae</taxon>
        <taxon>Streptophyta</taxon>
        <taxon>Embryophyta</taxon>
        <taxon>Tracheophyta</taxon>
        <taxon>Spermatophyta</taxon>
        <taxon>Magnoliopsida</taxon>
        <taxon>eudicotyledons</taxon>
        <taxon>Gunneridae</taxon>
        <taxon>Pentapetalae</taxon>
        <taxon>asterids</taxon>
        <taxon>campanulids</taxon>
        <taxon>Asterales</taxon>
        <taxon>Asteraceae</taxon>
        <taxon>Asteroideae</taxon>
        <taxon>Anthemideae</taxon>
        <taxon>Anthemidinae</taxon>
        <taxon>Tanacetum</taxon>
    </lineage>
</organism>